<evidence type="ECO:0000313" key="2">
    <source>
        <dbReference type="EMBL" id="MFG6414427.1"/>
    </source>
</evidence>
<evidence type="ECO:0000256" key="1">
    <source>
        <dbReference type="SAM" id="SignalP"/>
    </source>
</evidence>
<keyword evidence="1" id="KW-0732">Signal</keyword>
<feature type="signal peptide" evidence="1">
    <location>
        <begin position="1"/>
        <end position="18"/>
    </location>
</feature>
<dbReference type="RefSeq" id="WP_394470502.1">
    <property type="nucleotide sequence ID" value="NZ_JBIGHY010000003.1"/>
</dbReference>
<dbReference type="Proteomes" id="UP001606300">
    <property type="component" value="Unassembled WGS sequence"/>
</dbReference>
<organism evidence="2 3">
    <name type="scientific">Pelomonas dachongensis</name>
    <dbReference type="NCBI Taxonomy" id="3299029"/>
    <lineage>
        <taxon>Bacteria</taxon>
        <taxon>Pseudomonadati</taxon>
        <taxon>Pseudomonadota</taxon>
        <taxon>Betaproteobacteria</taxon>
        <taxon>Burkholderiales</taxon>
        <taxon>Sphaerotilaceae</taxon>
        <taxon>Roseateles</taxon>
    </lineage>
</organism>
<gene>
    <name evidence="2" type="ORF">ACG02S_11020</name>
</gene>
<feature type="chain" id="PRO_5045341003" evidence="1">
    <location>
        <begin position="19"/>
        <end position="227"/>
    </location>
</feature>
<evidence type="ECO:0000313" key="3">
    <source>
        <dbReference type="Proteomes" id="UP001606300"/>
    </source>
</evidence>
<sequence length="227" mass="23800">MKTVWLAALLAASGPVCAQDLASAAPDVTAPSSPQPAPVTPATREGLLLTVWDESSLDAVRAFGRLMGSQALRGDPVVERVAPGIVALVAVGPLLRPVGRDEIEPLGLSSAQALALARTQLRAALPPLDQVARPVAADVIGRLQGPAESSRVLLHADWASLAQGQQGQLLVAPASPDMLLWSADTSAAGRQALRRAKREALESGDRRASLPTRTLLRWTPLGWEPVH</sequence>
<name>A0ABW7ELW7_9BURK</name>
<comment type="caution">
    <text evidence="2">The sequence shown here is derived from an EMBL/GenBank/DDBJ whole genome shotgun (WGS) entry which is preliminary data.</text>
</comment>
<keyword evidence="3" id="KW-1185">Reference proteome</keyword>
<protein>
    <submittedName>
        <fullName evidence="2">Uncharacterized protein</fullName>
    </submittedName>
</protein>
<accession>A0ABW7ELW7</accession>
<reference evidence="2 3" key="1">
    <citation type="submission" date="2024-09" db="EMBL/GenBank/DDBJ databases">
        <title>Novel species of the genus Pelomonas and Roseateles isolated from streams.</title>
        <authorList>
            <person name="Lu H."/>
        </authorList>
    </citation>
    <scope>NUCLEOTIDE SEQUENCE [LARGE SCALE GENOMIC DNA]</scope>
    <source>
        <strain evidence="2 3">DC23W</strain>
    </source>
</reference>
<dbReference type="EMBL" id="JBIGHY010000003">
    <property type="protein sequence ID" value="MFG6414427.1"/>
    <property type="molecule type" value="Genomic_DNA"/>
</dbReference>
<proteinExistence type="predicted"/>